<dbReference type="GO" id="GO:0005524">
    <property type="term" value="F:ATP binding"/>
    <property type="evidence" value="ECO:0007669"/>
    <property type="project" value="UniProtKB-KW"/>
</dbReference>
<feature type="domain" description="Disease resistance protein At4g27190-like leucine-rich repeats" evidence="6">
    <location>
        <begin position="1444"/>
        <end position="1569"/>
    </location>
</feature>
<dbReference type="Gene3D" id="1.10.8.430">
    <property type="entry name" value="Helical domain of apoptotic protease-activating factors"/>
    <property type="match status" value="1"/>
</dbReference>
<evidence type="ECO:0000313" key="8">
    <source>
        <dbReference type="Proteomes" id="UP000737018"/>
    </source>
</evidence>
<dbReference type="PANTHER" id="PTHR33463">
    <property type="entry name" value="NB-ARC DOMAIN-CONTAINING PROTEIN-RELATED"/>
    <property type="match status" value="1"/>
</dbReference>
<feature type="domain" description="NB-ARC" evidence="5">
    <location>
        <begin position="42"/>
        <end position="209"/>
    </location>
</feature>
<dbReference type="PANTHER" id="PTHR33463:SF198">
    <property type="entry name" value="RPP4C3"/>
    <property type="match status" value="1"/>
</dbReference>
<dbReference type="Proteomes" id="UP000737018">
    <property type="component" value="Unassembled WGS sequence"/>
</dbReference>
<dbReference type="Pfam" id="PF23247">
    <property type="entry name" value="LRR_RPS2"/>
    <property type="match status" value="5"/>
</dbReference>
<evidence type="ECO:0000259" key="5">
    <source>
        <dbReference type="Pfam" id="PF00931"/>
    </source>
</evidence>
<gene>
    <name evidence="7" type="ORF">CMV_021149</name>
</gene>
<comment type="similarity">
    <text evidence="1">Belongs to the disease resistance NB-LRR family.</text>
</comment>
<keyword evidence="4" id="KW-0067">ATP-binding</keyword>
<proteinExistence type="inferred from homology"/>
<evidence type="ECO:0000256" key="4">
    <source>
        <dbReference type="ARBA" id="ARBA00022840"/>
    </source>
</evidence>
<dbReference type="InterPro" id="IPR057135">
    <property type="entry name" value="At4g27190-like_LRR"/>
</dbReference>
<dbReference type="Gene3D" id="3.40.50.300">
    <property type="entry name" value="P-loop containing nucleotide triphosphate hydrolases"/>
    <property type="match status" value="2"/>
</dbReference>
<evidence type="ECO:0008006" key="9">
    <source>
        <dbReference type="Google" id="ProtNLM"/>
    </source>
</evidence>
<evidence type="ECO:0000256" key="3">
    <source>
        <dbReference type="ARBA" id="ARBA00022821"/>
    </source>
</evidence>
<evidence type="ECO:0000259" key="6">
    <source>
        <dbReference type="Pfam" id="PF23247"/>
    </source>
</evidence>
<dbReference type="Pfam" id="PF00931">
    <property type="entry name" value="NB-ARC"/>
    <property type="match status" value="1"/>
</dbReference>
<dbReference type="PRINTS" id="PR00364">
    <property type="entry name" value="DISEASERSIST"/>
</dbReference>
<feature type="domain" description="Disease resistance protein At4g27190-like leucine-rich repeats" evidence="6">
    <location>
        <begin position="985"/>
        <end position="1114"/>
    </location>
</feature>
<comment type="caution">
    <text evidence="7">The sequence shown here is derived from an EMBL/GenBank/DDBJ whole genome shotgun (WGS) entry which is preliminary data.</text>
</comment>
<protein>
    <recommendedName>
        <fullName evidence="9">AAA+ ATPase domain-containing protein</fullName>
    </recommendedName>
</protein>
<dbReference type="SUPFAM" id="SSF52540">
    <property type="entry name" value="P-loop containing nucleoside triphosphate hydrolases"/>
    <property type="match status" value="2"/>
</dbReference>
<dbReference type="EMBL" id="JRKL02004091">
    <property type="protein sequence ID" value="KAF3953407.1"/>
    <property type="molecule type" value="Genomic_DNA"/>
</dbReference>
<dbReference type="OrthoDB" id="2021138at2759"/>
<keyword evidence="8" id="KW-1185">Reference proteome</keyword>
<dbReference type="InterPro" id="IPR027417">
    <property type="entry name" value="P-loop_NTPase"/>
</dbReference>
<dbReference type="InterPro" id="IPR002182">
    <property type="entry name" value="NB-ARC"/>
</dbReference>
<evidence type="ECO:0000256" key="2">
    <source>
        <dbReference type="ARBA" id="ARBA00022741"/>
    </source>
</evidence>
<dbReference type="GO" id="GO:0006952">
    <property type="term" value="P:defense response"/>
    <property type="evidence" value="ECO:0007669"/>
    <property type="project" value="UniProtKB-KW"/>
</dbReference>
<keyword evidence="2" id="KW-0547">Nucleotide-binding</keyword>
<dbReference type="InterPro" id="IPR050905">
    <property type="entry name" value="Plant_NBS-LRR"/>
</dbReference>
<keyword evidence="3" id="KW-0611">Plant defense</keyword>
<name>A0A8J4QKA5_9ROSI</name>
<feature type="domain" description="Disease resistance protein At4g27190-like leucine-rich repeats" evidence="6">
    <location>
        <begin position="852"/>
        <end position="957"/>
    </location>
</feature>
<feature type="domain" description="Disease resistance protein At4g27190-like leucine-rich repeats" evidence="6">
    <location>
        <begin position="1140"/>
        <end position="1183"/>
    </location>
</feature>
<accession>A0A8J4QKA5</accession>
<dbReference type="InterPro" id="IPR042197">
    <property type="entry name" value="Apaf_helical"/>
</dbReference>
<dbReference type="InterPro" id="IPR032675">
    <property type="entry name" value="LRR_dom_sf"/>
</dbReference>
<organism evidence="7 8">
    <name type="scientific">Castanea mollissima</name>
    <name type="common">Chinese chestnut</name>
    <dbReference type="NCBI Taxonomy" id="60419"/>
    <lineage>
        <taxon>Eukaryota</taxon>
        <taxon>Viridiplantae</taxon>
        <taxon>Streptophyta</taxon>
        <taxon>Embryophyta</taxon>
        <taxon>Tracheophyta</taxon>
        <taxon>Spermatophyta</taxon>
        <taxon>Magnoliopsida</taxon>
        <taxon>eudicotyledons</taxon>
        <taxon>Gunneridae</taxon>
        <taxon>Pentapetalae</taxon>
        <taxon>rosids</taxon>
        <taxon>fabids</taxon>
        <taxon>Fagales</taxon>
        <taxon>Fagaceae</taxon>
        <taxon>Castanea</taxon>
    </lineage>
</organism>
<dbReference type="SUPFAM" id="SSF52058">
    <property type="entry name" value="L domain-like"/>
    <property type="match status" value="1"/>
</dbReference>
<sequence>MEKAVDAESRFNTASSGMAPQGIGTAGATRNFVALESRMSILKKIAEALSNPSINMIGVYGPDGVGKTTLVKEVVRLAKEDNLFDAVVMVTVKQNPDIKTMIQREIAGMLGLKFDNKENVTIREDLRNRIMKEKKIIVILDDFCESLDLEDLGVPSGDSHKGCKILLTSKSPDVLCNQMDGKTNFLLEVSPLPETEALESKTLFSKKIVEALEDRNINMIGLYGGDDVSKTTLVKEVVRQAEEDDLFDAVVMVTVKQKQDLRRIQEEIADKLGLKLDSSEPANKKADFLLNRVKKEKKILIILDDFCESLDVEDLGLPSQGTHKGCKILLTSKSPDVLFNQMHSKTNFLLQVSPLREIEALELLKKTAEIGDPIEDSDLQSTAVEIARVCLGLPIALVVVGRALKKRSSVEWKKASEQLRKSVPRDTTKLQTAAHLTIKFSYIQLQSPEIQQLFWICGLMDSSIAYQDLLKRGMGLGIFQVANTIQEARSKEYSFISKLKDSSLLLDSESGEHVIMHNVVRYASTLIASEDHNVLNMDQDIALTKWLNKDTLNICTAISLPSRHTRELPEWLGHPQRRLSYMSIKNQSEKMPDTFFDEMRGLKVFSVSEMHFSSLPASLHLLTNLRTLLMEQCVLGDLTMIGELKNLEILSLLNSKVKELPREIQQLTRLQLLDLNDCHELQVIPAGVLSSLLQLEELYMNSFKQWNVEGINGETSNVCLAELNHLSHLTTLHVHIPNTKVLPDDLLFARLNNYKICIGDAWSWLDEHESSRTLKLKLDIQLKNVVKILLKEVEALYIDELKGIKTDVCELDRDGFPLLKHLHVQNNVEILYIIDVMQLVSSVAFPILVSLYLDNLINLEEICYGQLPAGSFRNMRVLNVHCCNKLKFVFRPFVARGLLQLQEMVISKCSIMGAIVVERSEDYTEDNDGMKDIIELQQLCSLTLKDLPKLRSFYSQGKTRPSTSSSAMPTNIEPLFNQKVSFPNLQTLELNSIDDVEKIWHDQLLPRASSCFQNLRKMVLYDCGNLKYLLSSSMARSLLQLQVLYVKGCLSVEEVLLTEELDSKERRMEKMFPKLEYISLESLPKLVRFSSGNFVELPALNSLQIDYCHELKTFVYDMRVDKEPGQMNSTARRPLFNEKVSFLGFQYLSSLQVNKCYNLRSLFSLSVARGLRHLQMLRITSCKMMDEIVVVGNLEEVATKERMAEETTAEGATKEGKAMLEIAAVGESVEAASKEKKTKKEIEITFPLLKTLDFEDLPNLKWFCSSTCAFGCPSLQEVRVENCPQMSQFSGGELKTPMLKYMQAGDYVRLGARDLNSAIKDLYKLKGPLSVVEHMRLKGPDKLRKILNNKFHDQSFSELISLHALSCDEQLNVFLSNLHPLSQKLQELKIDKCHSLRHLVATSAIRDTRDDTYDVCVTKVSFVKMQKLHLISLDKFEGISHAGLLAAESFSELRELKVDNCCSLVHFMQFKSLPELKSLEKLSIQRCDSLEEVFHLEDSQIEGLHRVSSKFTQLSKLVLSNLPKLKHIFNRDFANILNSQNSHVVNVKDSGLLSNHFSTSTNKSLKQITQEKNMEALHEKQKDGKTIAKIFFPHLNSIVFENLTSLQTFSSGSTSFRTLNHPSSLRSGLPNHSRNCNWNTWINLKRFGMTSFQSGN</sequence>
<evidence type="ECO:0000256" key="1">
    <source>
        <dbReference type="ARBA" id="ARBA00008894"/>
    </source>
</evidence>
<dbReference type="SUPFAM" id="SSF52047">
    <property type="entry name" value="RNI-like"/>
    <property type="match status" value="1"/>
</dbReference>
<dbReference type="GO" id="GO:0043531">
    <property type="term" value="F:ADP binding"/>
    <property type="evidence" value="ECO:0007669"/>
    <property type="project" value="InterPro"/>
</dbReference>
<reference evidence="7" key="1">
    <citation type="submission" date="2020-03" db="EMBL/GenBank/DDBJ databases">
        <title>Castanea mollissima Vanexum genome sequencing.</title>
        <authorList>
            <person name="Staton M."/>
        </authorList>
    </citation>
    <scope>NUCLEOTIDE SEQUENCE</scope>
    <source>
        <tissue evidence="7">Leaf</tissue>
    </source>
</reference>
<evidence type="ECO:0000313" key="7">
    <source>
        <dbReference type="EMBL" id="KAF3953407.1"/>
    </source>
</evidence>
<feature type="domain" description="Disease resistance protein At4g27190-like leucine-rich repeats" evidence="6">
    <location>
        <begin position="1333"/>
        <end position="1439"/>
    </location>
</feature>
<dbReference type="Gene3D" id="3.80.10.10">
    <property type="entry name" value="Ribonuclease Inhibitor"/>
    <property type="match status" value="4"/>
</dbReference>